<dbReference type="Pfam" id="PF13692">
    <property type="entry name" value="Glyco_trans_1_4"/>
    <property type="match status" value="1"/>
</dbReference>
<dbReference type="EC" id="2.4.-.-" evidence="2"/>
<evidence type="ECO:0000313" key="2">
    <source>
        <dbReference type="EMBL" id="MFD2549421.1"/>
    </source>
</evidence>
<keyword evidence="2" id="KW-0328">Glycosyltransferase</keyword>
<dbReference type="PANTHER" id="PTHR12526">
    <property type="entry name" value="GLYCOSYLTRANSFERASE"/>
    <property type="match status" value="1"/>
</dbReference>
<dbReference type="GO" id="GO:0016757">
    <property type="term" value="F:glycosyltransferase activity"/>
    <property type="evidence" value="ECO:0007669"/>
    <property type="project" value="UniProtKB-KW"/>
</dbReference>
<evidence type="ECO:0000313" key="3">
    <source>
        <dbReference type="Proteomes" id="UP001597545"/>
    </source>
</evidence>
<dbReference type="InterPro" id="IPR028098">
    <property type="entry name" value="Glyco_trans_4-like_N"/>
</dbReference>
<gene>
    <name evidence="2" type="ORF">ACFSR5_17365</name>
</gene>
<dbReference type="Gene3D" id="3.40.50.2000">
    <property type="entry name" value="Glycogen Phosphorylase B"/>
    <property type="match status" value="2"/>
</dbReference>
<keyword evidence="2" id="KW-0808">Transferase</keyword>
<dbReference type="SUPFAM" id="SSF53756">
    <property type="entry name" value="UDP-Glycosyltransferase/glycogen phosphorylase"/>
    <property type="match status" value="1"/>
</dbReference>
<name>A0ABW5KLA5_9SPHI</name>
<feature type="domain" description="Glycosyltransferase subfamily 4-like N-terminal" evidence="1">
    <location>
        <begin position="15"/>
        <end position="177"/>
    </location>
</feature>
<evidence type="ECO:0000259" key="1">
    <source>
        <dbReference type="Pfam" id="PF13439"/>
    </source>
</evidence>
<dbReference type="Pfam" id="PF13439">
    <property type="entry name" value="Glyco_transf_4"/>
    <property type="match status" value="1"/>
</dbReference>
<organism evidence="2 3">
    <name type="scientific">Sphingobacterium suaedae</name>
    <dbReference type="NCBI Taxonomy" id="1686402"/>
    <lineage>
        <taxon>Bacteria</taxon>
        <taxon>Pseudomonadati</taxon>
        <taxon>Bacteroidota</taxon>
        <taxon>Sphingobacteriia</taxon>
        <taxon>Sphingobacteriales</taxon>
        <taxon>Sphingobacteriaceae</taxon>
        <taxon>Sphingobacterium</taxon>
    </lineage>
</organism>
<dbReference type="PANTHER" id="PTHR12526:SF630">
    <property type="entry name" value="GLYCOSYLTRANSFERASE"/>
    <property type="match status" value="1"/>
</dbReference>
<dbReference type="EMBL" id="JBHULR010000015">
    <property type="protein sequence ID" value="MFD2549421.1"/>
    <property type="molecule type" value="Genomic_DNA"/>
</dbReference>
<dbReference type="RefSeq" id="WP_380905738.1">
    <property type="nucleotide sequence ID" value="NZ_JBHUEG010000012.1"/>
</dbReference>
<comment type="caution">
    <text evidence="2">The sequence shown here is derived from an EMBL/GenBank/DDBJ whole genome shotgun (WGS) entry which is preliminary data.</text>
</comment>
<protein>
    <submittedName>
        <fullName evidence="2">Glycosyltransferase</fullName>
        <ecNumber evidence="2">2.4.-.-</ecNumber>
    </submittedName>
</protein>
<proteinExistence type="predicted"/>
<reference evidence="3" key="1">
    <citation type="journal article" date="2019" name="Int. J. Syst. Evol. Microbiol.">
        <title>The Global Catalogue of Microorganisms (GCM) 10K type strain sequencing project: providing services to taxonomists for standard genome sequencing and annotation.</title>
        <authorList>
            <consortium name="The Broad Institute Genomics Platform"/>
            <consortium name="The Broad Institute Genome Sequencing Center for Infectious Disease"/>
            <person name="Wu L."/>
            <person name="Ma J."/>
        </authorList>
    </citation>
    <scope>NUCLEOTIDE SEQUENCE [LARGE SCALE GENOMIC DNA]</scope>
    <source>
        <strain evidence="3">KCTC 42662</strain>
    </source>
</reference>
<dbReference type="CDD" id="cd03811">
    <property type="entry name" value="GT4_GT28_WabH-like"/>
    <property type="match status" value="1"/>
</dbReference>
<keyword evidence="3" id="KW-1185">Reference proteome</keyword>
<accession>A0ABW5KLA5</accession>
<sequence length="374" mass="42495">MKETIAVLSVNLGSGGAEKVISLLLDELVADYDVHLFLFENVIHFNIAKGVNVHILGNGKRDLLSKSFSFITTARNYQRLIKLYKITRSISFLTRPNFVNGILKTFQPRIKTIISERCFPSIAYKSHYLRYLLYKLLIPLLYNRADLLFSNSVYINKDLSENFGLKIPAEVIYNPVKINMLSHEVPFTFKETFHIVTVGKLVPIKNHIMILKALSGVSFDFRFHLVGKRIKDQEITQFIDESGFAANVTLHGDVKDVNPYLMQASLFVLSSNSEGVPNVILEAMACGLPVISTNCWSGPLELLNDNEEVVIENGSFYLGKYGVLINTNDCTALTRALQFFYENPNQLKHYSTRSLERVKKYSVEAIYKKFKSIL</sequence>
<dbReference type="Proteomes" id="UP001597545">
    <property type="component" value="Unassembled WGS sequence"/>
</dbReference>